<evidence type="ECO:0000313" key="2">
    <source>
        <dbReference type="Proteomes" id="UP000000663"/>
    </source>
</evidence>
<dbReference type="Pfam" id="PF10967">
    <property type="entry name" value="DUF2769"/>
    <property type="match status" value="1"/>
</dbReference>
<keyword evidence="2" id="KW-1185">Reference proteome</keyword>
<dbReference type="InterPro" id="IPR020075">
    <property type="entry name" value="Uncharacterised_AF2234"/>
</dbReference>
<dbReference type="STRING" id="351160.LRC105"/>
<accession>Q0W900</accession>
<dbReference type="OrthoDB" id="71341at2157"/>
<reference evidence="1 2" key="1">
    <citation type="journal article" date="2006" name="Science">
        <title>Genome of rice cluster I archaea -- the key methane producers in the rice rhizosphere.</title>
        <authorList>
            <person name="Erkel C."/>
            <person name="Kube M."/>
            <person name="Reinhardt R."/>
            <person name="Liesack W."/>
        </authorList>
    </citation>
    <scope>NUCLEOTIDE SEQUENCE [LARGE SCALE GENOMIC DNA]</scope>
    <source>
        <strain evidence="2">DSM 22066 / NBRC 105507 / MRE50</strain>
    </source>
</reference>
<gene>
    <name evidence="1" type="ORF">LRC105</name>
</gene>
<evidence type="ECO:0008006" key="3">
    <source>
        <dbReference type="Google" id="ProtNLM"/>
    </source>
</evidence>
<dbReference type="AlphaFoldDB" id="Q0W900"/>
<dbReference type="eggNOG" id="arCOG03896">
    <property type="taxonomic scope" value="Archaea"/>
</dbReference>
<dbReference type="KEGG" id="rci:LRC105"/>
<proteinExistence type="predicted"/>
<sequence length="71" mass="7870">MATPQENDENYNACICNGCPSFPGNDKKLYCARGKSDKKIVMEGCICPAGCPVYAQHKLRDMYYCINGKAK</sequence>
<dbReference type="GeneID" id="5143049"/>
<dbReference type="EMBL" id="AM114193">
    <property type="protein sequence ID" value="CAJ35126.1"/>
    <property type="molecule type" value="Genomic_DNA"/>
</dbReference>
<name>Q0W900_METAR</name>
<dbReference type="Proteomes" id="UP000000663">
    <property type="component" value="Chromosome"/>
</dbReference>
<dbReference type="RefSeq" id="WP_012037361.1">
    <property type="nucleotide sequence ID" value="NC_009464.1"/>
</dbReference>
<protein>
    <recommendedName>
        <fullName evidence="3">DUF2769 domain-containing protein</fullName>
    </recommendedName>
</protein>
<evidence type="ECO:0000313" key="1">
    <source>
        <dbReference type="EMBL" id="CAJ35126.1"/>
    </source>
</evidence>
<organism evidence="1 2">
    <name type="scientific">Methanocella arvoryzae (strain DSM 22066 / NBRC 105507 / MRE50)</name>
    <dbReference type="NCBI Taxonomy" id="351160"/>
    <lineage>
        <taxon>Archaea</taxon>
        <taxon>Methanobacteriati</taxon>
        <taxon>Methanobacteriota</taxon>
        <taxon>Stenosarchaea group</taxon>
        <taxon>Methanomicrobia</taxon>
        <taxon>Methanocellales</taxon>
        <taxon>Methanocellaceae</taxon>
        <taxon>Methanocella</taxon>
    </lineage>
</organism>